<dbReference type="FunFam" id="1.10.287.130:FF:000001">
    <property type="entry name" value="Two-component sensor histidine kinase"/>
    <property type="match status" value="1"/>
</dbReference>
<evidence type="ECO:0000256" key="2">
    <source>
        <dbReference type="ARBA" id="ARBA00004141"/>
    </source>
</evidence>
<dbReference type="KEGG" id="manr:MPAN_001390"/>
<dbReference type="PRINTS" id="PR00344">
    <property type="entry name" value="BCTRLSENSOR"/>
</dbReference>
<dbReference type="FunFam" id="3.30.565.10:FF:000006">
    <property type="entry name" value="Sensor histidine kinase WalK"/>
    <property type="match status" value="1"/>
</dbReference>
<dbReference type="SMART" id="SM00388">
    <property type="entry name" value="HisKA"/>
    <property type="match status" value="1"/>
</dbReference>
<keyword evidence="9" id="KW-0902">Two-component regulatory system</keyword>
<dbReference type="EMBL" id="AP024412">
    <property type="protein sequence ID" value="BCR35246.1"/>
    <property type="molecule type" value="Genomic_DNA"/>
</dbReference>
<dbReference type="SUPFAM" id="SSF158472">
    <property type="entry name" value="HAMP domain-like"/>
    <property type="match status" value="1"/>
</dbReference>
<dbReference type="EC" id="2.7.13.3" evidence="3"/>
<keyword evidence="5" id="KW-0808">Transferase</keyword>
<evidence type="ECO:0000256" key="11">
    <source>
        <dbReference type="ARBA" id="ARBA00023136"/>
    </source>
</evidence>
<evidence type="ECO:0000256" key="12">
    <source>
        <dbReference type="ARBA" id="ARBA00037219"/>
    </source>
</evidence>
<evidence type="ECO:0000256" key="4">
    <source>
        <dbReference type="ARBA" id="ARBA00022553"/>
    </source>
</evidence>
<dbReference type="InterPro" id="IPR036890">
    <property type="entry name" value="HATPase_C_sf"/>
</dbReference>
<dbReference type="InterPro" id="IPR003661">
    <property type="entry name" value="HisK_dim/P_dom"/>
</dbReference>
<dbReference type="SMART" id="SM00387">
    <property type="entry name" value="HATPase_c"/>
    <property type="match status" value="1"/>
</dbReference>
<organism evidence="14 15">
    <name type="scientific">Mariniplasma anaerobium</name>
    <dbReference type="NCBI Taxonomy" id="2735436"/>
    <lineage>
        <taxon>Bacteria</taxon>
        <taxon>Bacillati</taxon>
        <taxon>Mycoplasmatota</taxon>
        <taxon>Mollicutes</taxon>
        <taxon>Acholeplasmatales</taxon>
        <taxon>Acholeplasmataceae</taxon>
        <taxon>Mariniplasma</taxon>
    </lineage>
</organism>
<dbReference type="PANTHER" id="PTHR45528">
    <property type="entry name" value="SENSOR HISTIDINE KINASE CPXA"/>
    <property type="match status" value="1"/>
</dbReference>
<keyword evidence="15" id="KW-1185">Reference proteome</keyword>
<accession>A0A7U9TJC0</accession>
<evidence type="ECO:0000313" key="14">
    <source>
        <dbReference type="EMBL" id="BCR35246.1"/>
    </source>
</evidence>
<protein>
    <recommendedName>
        <fullName evidence="13">Heme sensor protein HssS</fullName>
        <ecNumber evidence="3">2.7.13.3</ecNumber>
    </recommendedName>
</protein>
<sequence>MKKLSAKIIIIIIIVFGVSTIIPRIILTSMGDFPEQEFFSSPLFLVGMFVTAFLTLSLFGLAIKYVIIDRIRSLSLATKQIALGNFELNIKSKGNDELTSLTQDFNKMAQELRANEYLNKEFVRNFSHEFKTPISAIKGYAELISSGDLTDKEIVEYSKIIASESTRLTHLSKSLLQLSILDSTSIVKANEKFNMSEQIRSVIQMLQLMWEEKGLELNLDIQEIYTTTNKELTYQIWKNIIENAINYSQKNQKLDITVKQEEKQIIFEITNYGLGISLEDQKHIYELFYVVEKSRHQTSSGIGLAITKKIIDKLNGDIHIDSQENEYTTFKVSLPI</sequence>
<comment type="function">
    <text evidence="12">Member of the two-component regulatory system HssS/HssR involved in intracellular heme homeostasis and tempering of staphylococcal virulence. HssS functions as a heme sensor histidine kinase which is autophosphorylated at a histidine residue and transfers its phosphate group to an aspartate residue of HssR. HssR/HssS activates the expression of hrtAB, an efflux pump, in response to extracellular heme, hemin, hemoglobin or blood.</text>
</comment>
<dbReference type="PROSITE" id="PS50109">
    <property type="entry name" value="HIS_KIN"/>
    <property type="match status" value="1"/>
</dbReference>
<dbReference type="GO" id="GO:0000155">
    <property type="term" value="F:phosphorelay sensor kinase activity"/>
    <property type="evidence" value="ECO:0007669"/>
    <property type="project" value="InterPro"/>
</dbReference>
<keyword evidence="11" id="KW-0472">Membrane</keyword>
<evidence type="ECO:0000256" key="10">
    <source>
        <dbReference type="ARBA" id="ARBA00023026"/>
    </source>
</evidence>
<comment type="subcellular location">
    <subcellularLocation>
        <location evidence="2">Membrane</location>
        <topology evidence="2">Multi-pass membrane protein</topology>
    </subcellularLocation>
</comment>
<dbReference type="InterPro" id="IPR050398">
    <property type="entry name" value="HssS/ArlS-like"/>
</dbReference>
<keyword evidence="8" id="KW-1133">Transmembrane helix</keyword>
<dbReference type="Proteomes" id="UP000620133">
    <property type="component" value="Chromosome"/>
</dbReference>
<dbReference type="GO" id="GO:0005886">
    <property type="term" value="C:plasma membrane"/>
    <property type="evidence" value="ECO:0007669"/>
    <property type="project" value="TreeGrafter"/>
</dbReference>
<evidence type="ECO:0000256" key="3">
    <source>
        <dbReference type="ARBA" id="ARBA00012438"/>
    </source>
</evidence>
<dbReference type="SMART" id="SM00304">
    <property type="entry name" value="HAMP"/>
    <property type="match status" value="1"/>
</dbReference>
<evidence type="ECO:0000256" key="1">
    <source>
        <dbReference type="ARBA" id="ARBA00000085"/>
    </source>
</evidence>
<dbReference type="Pfam" id="PF00512">
    <property type="entry name" value="HisKA"/>
    <property type="match status" value="1"/>
</dbReference>
<evidence type="ECO:0000256" key="9">
    <source>
        <dbReference type="ARBA" id="ARBA00023012"/>
    </source>
</evidence>
<comment type="catalytic activity">
    <reaction evidence="1">
        <text>ATP + protein L-histidine = ADP + protein N-phospho-L-histidine.</text>
        <dbReference type="EC" id="2.7.13.3"/>
    </reaction>
</comment>
<dbReference type="InterPro" id="IPR036097">
    <property type="entry name" value="HisK_dim/P_sf"/>
</dbReference>
<evidence type="ECO:0000256" key="6">
    <source>
        <dbReference type="ARBA" id="ARBA00022692"/>
    </source>
</evidence>
<keyword evidence="4" id="KW-0597">Phosphoprotein</keyword>
<evidence type="ECO:0000256" key="13">
    <source>
        <dbReference type="ARBA" id="ARBA00040841"/>
    </source>
</evidence>
<evidence type="ECO:0000256" key="7">
    <source>
        <dbReference type="ARBA" id="ARBA00022777"/>
    </source>
</evidence>
<dbReference type="Gene3D" id="3.30.565.10">
    <property type="entry name" value="Histidine kinase-like ATPase, C-terminal domain"/>
    <property type="match status" value="1"/>
</dbReference>
<dbReference type="Pfam" id="PF02518">
    <property type="entry name" value="HATPase_c"/>
    <property type="match status" value="1"/>
</dbReference>
<dbReference type="Pfam" id="PF00672">
    <property type="entry name" value="HAMP"/>
    <property type="match status" value="1"/>
</dbReference>
<name>A0A7U9TJC0_9MOLU</name>
<dbReference type="SUPFAM" id="SSF47384">
    <property type="entry name" value="Homodimeric domain of signal transducing histidine kinase"/>
    <property type="match status" value="1"/>
</dbReference>
<dbReference type="InterPro" id="IPR003594">
    <property type="entry name" value="HATPase_dom"/>
</dbReference>
<dbReference type="PROSITE" id="PS50885">
    <property type="entry name" value="HAMP"/>
    <property type="match status" value="1"/>
</dbReference>
<dbReference type="CDD" id="cd00082">
    <property type="entry name" value="HisKA"/>
    <property type="match status" value="1"/>
</dbReference>
<dbReference type="CDD" id="cd06225">
    <property type="entry name" value="HAMP"/>
    <property type="match status" value="1"/>
</dbReference>
<proteinExistence type="predicted"/>
<dbReference type="Gene3D" id="6.10.340.10">
    <property type="match status" value="1"/>
</dbReference>
<dbReference type="InterPro" id="IPR004358">
    <property type="entry name" value="Sig_transdc_His_kin-like_C"/>
</dbReference>
<gene>
    <name evidence="14" type="ORF">MPAN_001390</name>
</gene>
<dbReference type="InterPro" id="IPR005467">
    <property type="entry name" value="His_kinase_dom"/>
</dbReference>
<evidence type="ECO:0000256" key="8">
    <source>
        <dbReference type="ARBA" id="ARBA00022989"/>
    </source>
</evidence>
<dbReference type="PANTHER" id="PTHR45528:SF11">
    <property type="entry name" value="HISTIDINE KINASE"/>
    <property type="match status" value="1"/>
</dbReference>
<keyword evidence="6" id="KW-0812">Transmembrane</keyword>
<dbReference type="Gene3D" id="1.10.287.130">
    <property type="match status" value="1"/>
</dbReference>
<keyword evidence="7 14" id="KW-0418">Kinase</keyword>
<dbReference type="RefSeq" id="WP_176239116.1">
    <property type="nucleotide sequence ID" value="NZ_AP024412.1"/>
</dbReference>
<reference evidence="14" key="1">
    <citation type="submission" date="2021-01" db="EMBL/GenBank/DDBJ databases">
        <title>Draft genome sequence of Acholeplasmataceae bacterium strain Mahy22.</title>
        <authorList>
            <person name="Watanabe M."/>
            <person name="Kojima H."/>
            <person name="Fukui M."/>
        </authorList>
    </citation>
    <scope>NUCLEOTIDE SEQUENCE</scope>
    <source>
        <strain evidence="14">Mahy22</strain>
    </source>
</reference>
<dbReference type="SUPFAM" id="SSF55874">
    <property type="entry name" value="ATPase domain of HSP90 chaperone/DNA topoisomerase II/histidine kinase"/>
    <property type="match status" value="1"/>
</dbReference>
<keyword evidence="10" id="KW-0843">Virulence</keyword>
<dbReference type="AlphaFoldDB" id="A0A7U9TJC0"/>
<dbReference type="InterPro" id="IPR003660">
    <property type="entry name" value="HAMP_dom"/>
</dbReference>
<evidence type="ECO:0000256" key="5">
    <source>
        <dbReference type="ARBA" id="ARBA00022679"/>
    </source>
</evidence>
<evidence type="ECO:0000313" key="15">
    <source>
        <dbReference type="Proteomes" id="UP000620133"/>
    </source>
</evidence>